<dbReference type="InterPro" id="IPR045755">
    <property type="entry name" value="FtsL-like"/>
</dbReference>
<accession>A0A562UGM5</accession>
<evidence type="ECO:0000313" key="1">
    <source>
        <dbReference type="EMBL" id="TWJ04325.1"/>
    </source>
</evidence>
<dbReference type="Proteomes" id="UP000317010">
    <property type="component" value="Unassembled WGS sequence"/>
</dbReference>
<dbReference type="EMBL" id="VLLI01000001">
    <property type="protein sequence ID" value="TWJ04325.1"/>
    <property type="molecule type" value="Genomic_DNA"/>
</dbReference>
<comment type="caution">
    <text evidence="1">The sequence shown here is derived from an EMBL/GenBank/DDBJ whole genome shotgun (WGS) entry which is preliminary data.</text>
</comment>
<dbReference type="OrthoDB" id="981249at2"/>
<evidence type="ECO:0008006" key="3">
    <source>
        <dbReference type="Google" id="ProtNLM"/>
    </source>
</evidence>
<gene>
    <name evidence="1" type="ORF">JN11_00033</name>
</gene>
<name>A0A562UGM5_9SPHI</name>
<organism evidence="1 2">
    <name type="scientific">Mucilaginibacter frigoritolerans</name>
    <dbReference type="NCBI Taxonomy" id="652788"/>
    <lineage>
        <taxon>Bacteria</taxon>
        <taxon>Pseudomonadati</taxon>
        <taxon>Bacteroidota</taxon>
        <taxon>Sphingobacteriia</taxon>
        <taxon>Sphingobacteriales</taxon>
        <taxon>Sphingobacteriaceae</taxon>
        <taxon>Mucilaginibacter</taxon>
    </lineage>
</organism>
<keyword evidence="2" id="KW-1185">Reference proteome</keyword>
<evidence type="ECO:0000313" key="2">
    <source>
        <dbReference type="Proteomes" id="UP000317010"/>
    </source>
</evidence>
<protein>
    <recommendedName>
        <fullName evidence="3">Cell division protein FtsL</fullName>
    </recommendedName>
</protein>
<dbReference type="RefSeq" id="WP_144908459.1">
    <property type="nucleotide sequence ID" value="NZ_VLLI01000001.1"/>
</dbReference>
<reference evidence="1 2" key="1">
    <citation type="submission" date="2019-07" db="EMBL/GenBank/DDBJ databases">
        <title>Genomic Encyclopedia of Archaeal and Bacterial Type Strains, Phase II (KMG-II): from individual species to whole genera.</title>
        <authorList>
            <person name="Goeker M."/>
        </authorList>
    </citation>
    <scope>NUCLEOTIDE SEQUENCE [LARGE SCALE GENOMIC DNA]</scope>
    <source>
        <strain evidence="1 2">ATCC BAA-1854</strain>
    </source>
</reference>
<dbReference type="Pfam" id="PF19579">
    <property type="entry name" value="FtsL_2"/>
    <property type="match status" value="1"/>
</dbReference>
<proteinExistence type="predicted"/>
<dbReference type="AlphaFoldDB" id="A0A562UGM5"/>
<sequence>MTNRLRTQIEEEEAEKKLIVEEKPEAEFPDNFLTQFLSKGFINAESATKALPFVLFLTFLGMVYIANRHLAERNIREIDKVTKEVKELSWDYKTAKADLAYKSTLTEVAKRADTLGIKESMQPPQKIVAEEVTDEH</sequence>